<gene>
    <name evidence="1" type="ORF">L6164_022429</name>
</gene>
<dbReference type="Proteomes" id="UP000828941">
    <property type="component" value="Chromosome 9"/>
</dbReference>
<sequence length="195" mass="22214">MLMMETPFQNIEGSSRKRSEKSQKLSLEDYIEFLRSHKTLHLTINQLNHIISIHGFKKIHHAVKKKLIDAVDTLDLMDSPRSTLNESVSSLAILTLEEAVADLNQLNWQECCVTSMQILNTCKENLPSPQQKPQIADHWQPEIQTGAPKLRPINEIYKASNNVKRAQKMVPKRKRINSDTLDHSSIMDCVSLASC</sequence>
<comment type="caution">
    <text evidence="1">The sequence shown here is derived from an EMBL/GenBank/DDBJ whole genome shotgun (WGS) entry which is preliminary data.</text>
</comment>
<accession>A0ACB9MH13</accession>
<evidence type="ECO:0000313" key="1">
    <source>
        <dbReference type="EMBL" id="KAI4322764.1"/>
    </source>
</evidence>
<organism evidence="1 2">
    <name type="scientific">Bauhinia variegata</name>
    <name type="common">Purple orchid tree</name>
    <name type="synonym">Phanera variegata</name>
    <dbReference type="NCBI Taxonomy" id="167791"/>
    <lineage>
        <taxon>Eukaryota</taxon>
        <taxon>Viridiplantae</taxon>
        <taxon>Streptophyta</taxon>
        <taxon>Embryophyta</taxon>
        <taxon>Tracheophyta</taxon>
        <taxon>Spermatophyta</taxon>
        <taxon>Magnoliopsida</taxon>
        <taxon>eudicotyledons</taxon>
        <taxon>Gunneridae</taxon>
        <taxon>Pentapetalae</taxon>
        <taxon>rosids</taxon>
        <taxon>fabids</taxon>
        <taxon>Fabales</taxon>
        <taxon>Fabaceae</taxon>
        <taxon>Cercidoideae</taxon>
        <taxon>Cercideae</taxon>
        <taxon>Bauhiniinae</taxon>
        <taxon>Bauhinia</taxon>
    </lineage>
</organism>
<dbReference type="EMBL" id="CM039434">
    <property type="protein sequence ID" value="KAI4322764.1"/>
    <property type="molecule type" value="Genomic_DNA"/>
</dbReference>
<keyword evidence="2" id="KW-1185">Reference proteome</keyword>
<reference evidence="1 2" key="1">
    <citation type="journal article" date="2022" name="DNA Res.">
        <title>Chromosomal-level genome assembly of the orchid tree Bauhinia variegata (Leguminosae; Cercidoideae) supports the allotetraploid origin hypothesis of Bauhinia.</title>
        <authorList>
            <person name="Zhong Y."/>
            <person name="Chen Y."/>
            <person name="Zheng D."/>
            <person name="Pang J."/>
            <person name="Liu Y."/>
            <person name="Luo S."/>
            <person name="Meng S."/>
            <person name="Qian L."/>
            <person name="Wei D."/>
            <person name="Dai S."/>
            <person name="Zhou R."/>
        </authorList>
    </citation>
    <scope>NUCLEOTIDE SEQUENCE [LARGE SCALE GENOMIC DNA]</scope>
    <source>
        <strain evidence="1">BV-YZ2020</strain>
    </source>
</reference>
<proteinExistence type="predicted"/>
<evidence type="ECO:0000313" key="2">
    <source>
        <dbReference type="Proteomes" id="UP000828941"/>
    </source>
</evidence>
<protein>
    <submittedName>
        <fullName evidence="1">Uncharacterized protein</fullName>
    </submittedName>
</protein>
<name>A0ACB9MH13_BAUVA</name>